<keyword evidence="11" id="KW-1185">Reference proteome</keyword>
<evidence type="ECO:0000256" key="7">
    <source>
        <dbReference type="SAM" id="Coils"/>
    </source>
</evidence>
<keyword evidence="4" id="KW-0967">Endosome</keyword>
<comment type="subcellular location">
    <subcellularLocation>
        <location evidence="1">Endosome</location>
    </subcellularLocation>
</comment>
<feature type="region of interest" description="Disordered" evidence="8">
    <location>
        <begin position="1"/>
        <end position="21"/>
    </location>
</feature>
<dbReference type="EMBL" id="CP058610">
    <property type="protein sequence ID" value="QLG74508.1"/>
    <property type="molecule type" value="Genomic_DNA"/>
</dbReference>
<dbReference type="InterPro" id="IPR037202">
    <property type="entry name" value="ESCRT_assembly_dom"/>
</dbReference>
<dbReference type="GO" id="GO:0006886">
    <property type="term" value="P:intracellular protein transport"/>
    <property type="evidence" value="ECO:0007669"/>
    <property type="project" value="UniProtKB-ARBA"/>
</dbReference>
<dbReference type="Proteomes" id="UP000509704">
    <property type="component" value="Chromosome 7"/>
</dbReference>
<evidence type="ECO:0000259" key="9">
    <source>
        <dbReference type="PROSITE" id="PS51314"/>
    </source>
</evidence>
<evidence type="ECO:0000256" key="1">
    <source>
        <dbReference type="ARBA" id="ARBA00004177"/>
    </source>
</evidence>
<name>A0A7H9B704_ZYGMR</name>
<evidence type="ECO:0000256" key="6">
    <source>
        <dbReference type="PROSITE-ProRule" id="PRU00646"/>
    </source>
</evidence>
<dbReference type="Pfam" id="PF07200">
    <property type="entry name" value="Mod_r"/>
    <property type="match status" value="1"/>
</dbReference>
<keyword evidence="3 6" id="KW-0813">Transport</keyword>
<keyword evidence="5 6" id="KW-0653">Protein transport</keyword>
<dbReference type="GeneID" id="59238291"/>
<feature type="domain" description="VPS37 C-terminal" evidence="9">
    <location>
        <begin position="101"/>
        <end position="183"/>
    </location>
</feature>
<evidence type="ECO:0000256" key="3">
    <source>
        <dbReference type="ARBA" id="ARBA00022448"/>
    </source>
</evidence>
<evidence type="ECO:0000256" key="8">
    <source>
        <dbReference type="SAM" id="MobiDB-lite"/>
    </source>
</evidence>
<protein>
    <recommendedName>
        <fullName evidence="9">VPS37 C-terminal domain-containing protein</fullName>
    </recommendedName>
</protein>
<dbReference type="RefSeq" id="XP_037146233.1">
    <property type="nucleotide sequence ID" value="XM_037290338.1"/>
</dbReference>
<dbReference type="InterPro" id="IPR029012">
    <property type="entry name" value="Helix_hairpin_bin_sf"/>
</dbReference>
<gene>
    <name evidence="10" type="ORF">HG535_0G03910</name>
</gene>
<evidence type="ECO:0000313" key="11">
    <source>
        <dbReference type="Proteomes" id="UP000509704"/>
    </source>
</evidence>
<dbReference type="InterPro" id="IPR009851">
    <property type="entry name" value="Mod_r"/>
</dbReference>
<dbReference type="GO" id="GO:0000813">
    <property type="term" value="C:ESCRT I complex"/>
    <property type="evidence" value="ECO:0007669"/>
    <property type="project" value="UniProtKB-ARBA"/>
</dbReference>
<dbReference type="AlphaFoldDB" id="A0A7H9B704"/>
<evidence type="ECO:0000256" key="2">
    <source>
        <dbReference type="ARBA" id="ARBA00007617"/>
    </source>
</evidence>
<dbReference type="GO" id="GO:0072666">
    <property type="term" value="P:establishment of protein localization to vacuole"/>
    <property type="evidence" value="ECO:0007669"/>
    <property type="project" value="UniProtKB-ARBA"/>
</dbReference>
<proteinExistence type="inferred from homology"/>
<dbReference type="PROSITE" id="PS51314">
    <property type="entry name" value="VPS37_C"/>
    <property type="match status" value="1"/>
</dbReference>
<dbReference type="KEGG" id="zmk:HG535_0G03910"/>
<comment type="similarity">
    <text evidence="2">Belongs to the VPS37 family.</text>
</comment>
<evidence type="ECO:0000256" key="5">
    <source>
        <dbReference type="ARBA" id="ARBA00022927"/>
    </source>
</evidence>
<reference evidence="10 11" key="1">
    <citation type="submission" date="2020-07" db="EMBL/GenBank/DDBJ databases">
        <title>The yeast mating-type switching endonuclease HO is a domesticated member of an unorthodox homing genetic element family.</title>
        <authorList>
            <person name="Coughlan A.Y."/>
            <person name="Lombardi L."/>
            <person name="Braun-Galleani S."/>
            <person name="Martos A.R."/>
            <person name="Galeote V."/>
            <person name="Bigey F."/>
            <person name="Dequin S."/>
            <person name="Byrne K.P."/>
            <person name="Wolfe K.H."/>
        </authorList>
    </citation>
    <scope>NUCLEOTIDE SEQUENCE [LARGE SCALE GENOMIC DNA]</scope>
    <source>
        <strain evidence="10 11">NRRL Y-6702</strain>
    </source>
</reference>
<evidence type="ECO:0000256" key="4">
    <source>
        <dbReference type="ARBA" id="ARBA00022753"/>
    </source>
</evidence>
<feature type="coiled-coil region" evidence="7">
    <location>
        <begin position="58"/>
        <end position="92"/>
    </location>
</feature>
<accession>A0A7H9B704</accession>
<dbReference type="SUPFAM" id="SSF140111">
    <property type="entry name" value="Endosomal sorting complex assembly domain"/>
    <property type="match status" value="1"/>
</dbReference>
<organism evidence="10 11">
    <name type="scientific">Zygotorulaspora mrakii</name>
    <name type="common">Zygosaccharomyces mrakii</name>
    <dbReference type="NCBI Taxonomy" id="42260"/>
    <lineage>
        <taxon>Eukaryota</taxon>
        <taxon>Fungi</taxon>
        <taxon>Dikarya</taxon>
        <taxon>Ascomycota</taxon>
        <taxon>Saccharomycotina</taxon>
        <taxon>Saccharomycetes</taxon>
        <taxon>Saccharomycetales</taxon>
        <taxon>Saccharomycetaceae</taxon>
        <taxon>Zygotorulaspora</taxon>
    </lineage>
</organism>
<dbReference type="Gene3D" id="1.10.287.660">
    <property type="entry name" value="Helix hairpin bin"/>
    <property type="match status" value="1"/>
</dbReference>
<dbReference type="GO" id="GO:0043162">
    <property type="term" value="P:ubiquitin-dependent protein catabolic process via the multivesicular body sorting pathway"/>
    <property type="evidence" value="ECO:0007669"/>
    <property type="project" value="UniProtKB-ARBA"/>
</dbReference>
<evidence type="ECO:0000313" key="10">
    <source>
        <dbReference type="EMBL" id="QLG74508.1"/>
    </source>
</evidence>
<keyword evidence="7" id="KW-0175">Coiled coil</keyword>
<sequence length="183" mass="21983">MSETDLDLTNMADQDKDKRTANVPLPEKIHLLSLRELQELITDHCNELMLYVGRFHPQNKIREELVKLKHQLEELHEKFKLLEDERSRTQGELEACRVLESQYVMQYQDLEQKIKKSYSNEELKSQLEIEIRHLYDDSNRLELEAKYDANIDQFVKNYMTVRTEYHIQRKKMSSWNAQGELKI</sequence>
<dbReference type="OrthoDB" id="4035847at2759"/>